<comment type="caution">
    <text evidence="2">The sequence shown here is derived from an EMBL/GenBank/DDBJ whole genome shotgun (WGS) entry which is preliminary data.</text>
</comment>
<evidence type="ECO:0000256" key="1">
    <source>
        <dbReference type="SAM" id="SignalP"/>
    </source>
</evidence>
<evidence type="ECO:0000313" key="3">
    <source>
        <dbReference type="Proteomes" id="UP000660380"/>
    </source>
</evidence>
<keyword evidence="1" id="KW-0732">Signal</keyword>
<dbReference type="EMBL" id="JACJTA010000017">
    <property type="protein sequence ID" value="MBD2604920.1"/>
    <property type="molecule type" value="Genomic_DNA"/>
</dbReference>
<gene>
    <name evidence="2" type="ORF">H6G81_10365</name>
</gene>
<accession>A0ABR8GNB5</accession>
<dbReference type="Proteomes" id="UP000660380">
    <property type="component" value="Unassembled WGS sequence"/>
</dbReference>
<sequence length="174" mass="22302">MFWKLIVSALLLPSCLGFETATAHLVNKVQNQPQPQESALPFTSTLANQSEEDVSIQDNLETDTTQVKQTKYEYYQRIHQQRLRRYRQKLRSHSYRRHRRYNQNRFYYRQNRHPRRHYYRYQRHRRYNQNRVYYRQNRHPRRHYYRYQRQYQPQNYHRRHNYRCQYYSHGRCYN</sequence>
<proteinExistence type="predicted"/>
<keyword evidence="3" id="KW-1185">Reference proteome</keyword>
<protein>
    <submittedName>
        <fullName evidence="2">Uncharacterized protein</fullName>
    </submittedName>
</protein>
<name>A0ABR8GNB5_9CYAN</name>
<organism evidence="2 3">
    <name type="scientific">Scytonema hofmannii FACHB-248</name>
    <dbReference type="NCBI Taxonomy" id="1842502"/>
    <lineage>
        <taxon>Bacteria</taxon>
        <taxon>Bacillati</taxon>
        <taxon>Cyanobacteriota</taxon>
        <taxon>Cyanophyceae</taxon>
        <taxon>Nostocales</taxon>
        <taxon>Scytonemataceae</taxon>
        <taxon>Scytonema</taxon>
    </lineage>
</organism>
<evidence type="ECO:0000313" key="2">
    <source>
        <dbReference type="EMBL" id="MBD2604920.1"/>
    </source>
</evidence>
<feature type="chain" id="PRO_5045282330" evidence="1">
    <location>
        <begin position="24"/>
        <end position="174"/>
    </location>
</feature>
<feature type="signal peptide" evidence="1">
    <location>
        <begin position="1"/>
        <end position="23"/>
    </location>
</feature>
<dbReference type="RefSeq" id="WP_029637716.1">
    <property type="nucleotide sequence ID" value="NZ_JACJTA010000017.1"/>
</dbReference>
<reference evidence="2 3" key="1">
    <citation type="journal article" date="2020" name="ISME J.">
        <title>Comparative genomics reveals insights into cyanobacterial evolution and habitat adaptation.</title>
        <authorList>
            <person name="Chen M.Y."/>
            <person name="Teng W.K."/>
            <person name="Zhao L."/>
            <person name="Hu C.X."/>
            <person name="Zhou Y.K."/>
            <person name="Han B.P."/>
            <person name="Song L.R."/>
            <person name="Shu W.S."/>
        </authorList>
    </citation>
    <scope>NUCLEOTIDE SEQUENCE [LARGE SCALE GENOMIC DNA]</scope>
    <source>
        <strain evidence="2 3">FACHB-248</strain>
    </source>
</reference>